<dbReference type="InterPro" id="IPR006664">
    <property type="entry name" value="OMP_bac"/>
</dbReference>
<feature type="region of interest" description="Disordered" evidence="10">
    <location>
        <begin position="284"/>
        <end position="314"/>
    </location>
</feature>
<protein>
    <submittedName>
        <fullName evidence="14">TolC family outer membrane protein</fullName>
    </submittedName>
</protein>
<evidence type="ECO:0000259" key="12">
    <source>
        <dbReference type="PROSITE" id="PS51123"/>
    </source>
</evidence>
<keyword evidence="11" id="KW-0732">Signal</keyword>
<dbReference type="Pfam" id="PF05036">
    <property type="entry name" value="SPOR"/>
    <property type="match status" value="1"/>
</dbReference>
<feature type="chain" id="PRO_5030794680" evidence="11">
    <location>
        <begin position="32"/>
        <end position="717"/>
    </location>
</feature>
<evidence type="ECO:0000256" key="1">
    <source>
        <dbReference type="ARBA" id="ARBA00004442"/>
    </source>
</evidence>
<comment type="similarity">
    <text evidence="2">Belongs to the outer membrane factor (OMF) (TC 1.B.17) family.</text>
</comment>
<evidence type="ECO:0000256" key="9">
    <source>
        <dbReference type="SAM" id="Coils"/>
    </source>
</evidence>
<dbReference type="PANTHER" id="PTHR30026:SF22">
    <property type="entry name" value="OUTER MEMBRANE EFFLUX PROTEIN"/>
    <property type="match status" value="1"/>
</dbReference>
<dbReference type="GO" id="GO:0042834">
    <property type="term" value="F:peptidoglycan binding"/>
    <property type="evidence" value="ECO:0007669"/>
    <property type="project" value="InterPro"/>
</dbReference>
<dbReference type="GO" id="GO:0015562">
    <property type="term" value="F:efflux transmembrane transporter activity"/>
    <property type="evidence" value="ECO:0007669"/>
    <property type="project" value="InterPro"/>
</dbReference>
<dbReference type="InterPro" id="IPR051906">
    <property type="entry name" value="TolC-like"/>
</dbReference>
<dbReference type="Pfam" id="PF00691">
    <property type="entry name" value="OmpA"/>
    <property type="match status" value="1"/>
</dbReference>
<dbReference type="PRINTS" id="PR01023">
    <property type="entry name" value="NAFLGMOTY"/>
</dbReference>
<evidence type="ECO:0000256" key="8">
    <source>
        <dbReference type="PROSITE-ProRule" id="PRU00473"/>
    </source>
</evidence>
<dbReference type="PROSITE" id="PS51724">
    <property type="entry name" value="SPOR"/>
    <property type="match status" value="1"/>
</dbReference>
<dbReference type="PANTHER" id="PTHR30026">
    <property type="entry name" value="OUTER MEMBRANE PROTEIN TOLC"/>
    <property type="match status" value="1"/>
</dbReference>
<dbReference type="InterPro" id="IPR003423">
    <property type="entry name" value="OMP_efflux"/>
</dbReference>
<dbReference type="GO" id="GO:0009279">
    <property type="term" value="C:cell outer membrane"/>
    <property type="evidence" value="ECO:0007669"/>
    <property type="project" value="UniProtKB-SubCell"/>
</dbReference>
<dbReference type="SUPFAM" id="SSF56954">
    <property type="entry name" value="Outer membrane efflux proteins (OEP)"/>
    <property type="match status" value="1"/>
</dbReference>
<sequence>MKVSSKLTVGKASIRTILLCSFGAALMPLSAAEVGAQSSSADMTSPSPINLPSVIQQTIMQNPEVKAAFQAFAAAGFDTDEARGNYLPSIDATAGVGRENLEDDGRGSFDTDFAQIELNQMVFDGFATANEVERLNSARLVRYYELLNASEQVSLEAARAYADVQRYRELVNLARENYAEHQQIYNKMEERAASGAGRGVDLEQIAGRLALAESNLLTEASNLHDVSARYKRIVGTLPAQSLAPFPDLDHHLPVSVVDAVNMAFEGNPEFHAAIQNIQSVRAQRDGTRSGFQPRVDLVGRAGTNNSSDTGLSGRRDEQSVELVASVNLFRGGSDLASFRAASERVDEAVYDRELICRNVRQTTQIAYNDTQRLREQMEYIEQHRQSIERVRGAYQQQFDIGMRTLLDVLDSENEYFEASRAYVNAKYDVVIANVRTLASMGQLLQTLEVANTDIPSLAELNSQGVKIDPESVCPVESPASLSLNDLIGERGAPTRAPDIILSAETLFEINSAKIGTEARKELMRLAESIRERSDLARIYIAGHADITGNDAINEPLSRRRAASVANFLASEGVSRALIQTEGFGSRKPTATNETVEGRRLNRRVEITLETIQEVAALQGSQAATPRSSSPTPTANTNATDASPTVASASVYLQVAALSKQASAAELQKRLQNNLDGPVRVLEGGGLYRVQVGTDNSIAELKRELDALGYTETFPVSR</sequence>
<dbReference type="GO" id="GO:1990281">
    <property type="term" value="C:efflux pump complex"/>
    <property type="evidence" value="ECO:0007669"/>
    <property type="project" value="TreeGrafter"/>
</dbReference>
<evidence type="ECO:0000256" key="7">
    <source>
        <dbReference type="ARBA" id="ARBA00023237"/>
    </source>
</evidence>
<comment type="caution">
    <text evidence="14">The sequence shown here is derived from an EMBL/GenBank/DDBJ whole genome shotgun (WGS) entry which is preliminary data.</text>
</comment>
<organism evidence="14 15">
    <name type="scientific">Vreelandella azerica</name>
    <dbReference type="NCBI Taxonomy" id="2732867"/>
    <lineage>
        <taxon>Bacteria</taxon>
        <taxon>Pseudomonadati</taxon>
        <taxon>Pseudomonadota</taxon>
        <taxon>Gammaproteobacteria</taxon>
        <taxon>Oceanospirillales</taxon>
        <taxon>Halomonadaceae</taxon>
        <taxon>Vreelandella</taxon>
    </lineage>
</organism>
<reference evidence="14 15" key="2">
    <citation type="submission" date="2020-06" db="EMBL/GenBank/DDBJ databases">
        <title>Halomonas songnenensis sp. nov., a moderately halophilic bacterium isolated from saline and alkaline soils.</title>
        <authorList>
            <person name="Jiang J."/>
            <person name="Pan Y."/>
        </authorList>
    </citation>
    <scope>NUCLEOTIDE SEQUENCE [LARGE SCALE GENOMIC DNA]</scope>
    <source>
        <strain evidence="14 15">TBZ9</strain>
    </source>
</reference>
<feature type="compositionally biased region" description="Low complexity" evidence="10">
    <location>
        <begin position="622"/>
        <end position="641"/>
    </location>
</feature>
<evidence type="ECO:0000256" key="10">
    <source>
        <dbReference type="SAM" id="MobiDB-lite"/>
    </source>
</evidence>
<dbReference type="Gene3D" id="3.30.70.1070">
    <property type="entry name" value="Sporulation related repeat"/>
    <property type="match status" value="1"/>
</dbReference>
<dbReference type="InterPro" id="IPR036680">
    <property type="entry name" value="SPOR-like_sf"/>
</dbReference>
<gene>
    <name evidence="14" type="ORF">HLB35_08560</name>
</gene>
<evidence type="ECO:0000259" key="13">
    <source>
        <dbReference type="PROSITE" id="PS51724"/>
    </source>
</evidence>
<evidence type="ECO:0000256" key="5">
    <source>
        <dbReference type="ARBA" id="ARBA00022692"/>
    </source>
</evidence>
<evidence type="ECO:0000256" key="11">
    <source>
        <dbReference type="SAM" id="SignalP"/>
    </source>
</evidence>
<dbReference type="InterPro" id="IPR010130">
    <property type="entry name" value="T1SS_OMP_TolC"/>
</dbReference>
<keyword evidence="9" id="KW-0175">Coiled coil</keyword>
<evidence type="ECO:0000313" key="14">
    <source>
        <dbReference type="EMBL" id="NOG31808.1"/>
    </source>
</evidence>
<dbReference type="Pfam" id="PF02321">
    <property type="entry name" value="OEP"/>
    <property type="match status" value="2"/>
</dbReference>
<dbReference type="SUPFAM" id="SSF110997">
    <property type="entry name" value="Sporulation related repeat"/>
    <property type="match status" value="1"/>
</dbReference>
<dbReference type="SUPFAM" id="SSF103088">
    <property type="entry name" value="OmpA-like"/>
    <property type="match status" value="1"/>
</dbReference>
<dbReference type="GO" id="GO:0015288">
    <property type="term" value="F:porin activity"/>
    <property type="evidence" value="ECO:0007669"/>
    <property type="project" value="TreeGrafter"/>
</dbReference>
<dbReference type="CDD" id="cd07185">
    <property type="entry name" value="OmpA_C-like"/>
    <property type="match status" value="1"/>
</dbReference>
<dbReference type="InterPro" id="IPR006665">
    <property type="entry name" value="OmpA-like"/>
</dbReference>
<dbReference type="InterPro" id="IPR007730">
    <property type="entry name" value="SPOR-like_dom"/>
</dbReference>
<evidence type="ECO:0000256" key="4">
    <source>
        <dbReference type="ARBA" id="ARBA00022452"/>
    </source>
</evidence>
<feature type="signal peptide" evidence="11">
    <location>
        <begin position="1"/>
        <end position="31"/>
    </location>
</feature>
<proteinExistence type="inferred from homology"/>
<comment type="subcellular location">
    <subcellularLocation>
        <location evidence="1">Cell outer membrane</location>
    </subcellularLocation>
</comment>
<dbReference type="Gene3D" id="1.20.1600.10">
    <property type="entry name" value="Outer membrane efflux proteins (OEP)"/>
    <property type="match status" value="1"/>
</dbReference>
<evidence type="ECO:0000256" key="3">
    <source>
        <dbReference type="ARBA" id="ARBA00022448"/>
    </source>
</evidence>
<dbReference type="Proteomes" id="UP000588806">
    <property type="component" value="Unassembled WGS sequence"/>
</dbReference>
<accession>A0A7Y3TX62</accession>
<evidence type="ECO:0000256" key="2">
    <source>
        <dbReference type="ARBA" id="ARBA00007613"/>
    </source>
</evidence>
<dbReference type="NCBIfam" id="TIGR01844">
    <property type="entry name" value="type_I_sec_TolC"/>
    <property type="match status" value="1"/>
</dbReference>
<dbReference type="InterPro" id="IPR036737">
    <property type="entry name" value="OmpA-like_sf"/>
</dbReference>
<keyword evidence="5" id="KW-0812">Transmembrane</keyword>
<keyword evidence="6 8" id="KW-0472">Membrane</keyword>
<dbReference type="PRINTS" id="PR01021">
    <property type="entry name" value="OMPADOMAIN"/>
</dbReference>
<keyword evidence="3" id="KW-0813">Transport</keyword>
<feature type="domain" description="SPOR" evidence="13">
    <location>
        <begin position="644"/>
        <end position="717"/>
    </location>
</feature>
<evidence type="ECO:0000256" key="6">
    <source>
        <dbReference type="ARBA" id="ARBA00023136"/>
    </source>
</evidence>
<feature type="coiled-coil region" evidence="9">
    <location>
        <begin position="164"/>
        <end position="191"/>
    </location>
</feature>
<keyword evidence="15" id="KW-1185">Reference proteome</keyword>
<dbReference type="PROSITE" id="PS51123">
    <property type="entry name" value="OMPA_2"/>
    <property type="match status" value="1"/>
</dbReference>
<evidence type="ECO:0000313" key="15">
    <source>
        <dbReference type="Proteomes" id="UP000588806"/>
    </source>
</evidence>
<dbReference type="EMBL" id="JABFHI010000003">
    <property type="protein sequence ID" value="NOG31808.1"/>
    <property type="molecule type" value="Genomic_DNA"/>
</dbReference>
<reference evidence="14 15" key="1">
    <citation type="submission" date="2020-05" db="EMBL/GenBank/DDBJ databases">
        <authorList>
            <person name="Ruan W."/>
            <person name="Jeon C.O."/>
            <person name="Chun B.H."/>
        </authorList>
    </citation>
    <scope>NUCLEOTIDE SEQUENCE [LARGE SCALE GENOMIC DNA]</scope>
    <source>
        <strain evidence="14 15">TBZ9</strain>
    </source>
</reference>
<feature type="region of interest" description="Disordered" evidence="10">
    <location>
        <begin position="617"/>
        <end position="641"/>
    </location>
</feature>
<dbReference type="Gene3D" id="3.30.1330.60">
    <property type="entry name" value="OmpA-like domain"/>
    <property type="match status" value="1"/>
</dbReference>
<keyword evidence="4" id="KW-1134">Transmembrane beta strand</keyword>
<dbReference type="AlphaFoldDB" id="A0A7Y3TX62"/>
<keyword evidence="7" id="KW-0998">Cell outer membrane</keyword>
<name>A0A7Y3TX62_9GAMM</name>
<feature type="domain" description="OmpA-like" evidence="12">
    <location>
        <begin position="494"/>
        <end position="612"/>
    </location>
</feature>